<organism evidence="4 5">
    <name type="scientific">Exidia glandulosa HHB12029</name>
    <dbReference type="NCBI Taxonomy" id="1314781"/>
    <lineage>
        <taxon>Eukaryota</taxon>
        <taxon>Fungi</taxon>
        <taxon>Dikarya</taxon>
        <taxon>Basidiomycota</taxon>
        <taxon>Agaricomycotina</taxon>
        <taxon>Agaricomycetes</taxon>
        <taxon>Auriculariales</taxon>
        <taxon>Exidiaceae</taxon>
        <taxon>Exidia</taxon>
    </lineage>
</organism>
<evidence type="ECO:0000256" key="1">
    <source>
        <dbReference type="SAM" id="MobiDB-lite"/>
    </source>
</evidence>
<dbReference type="InterPro" id="IPR048535">
    <property type="entry name" value="RRN6_beta-prop"/>
</dbReference>
<feature type="compositionally biased region" description="Basic and acidic residues" evidence="1">
    <location>
        <begin position="787"/>
        <end position="808"/>
    </location>
</feature>
<dbReference type="InterPro" id="IPR048536">
    <property type="entry name" value="Rrn6_K-rich"/>
</dbReference>
<feature type="compositionally biased region" description="Basic residues" evidence="1">
    <location>
        <begin position="928"/>
        <end position="937"/>
    </location>
</feature>
<evidence type="ECO:0000259" key="2">
    <source>
        <dbReference type="Pfam" id="PF10214"/>
    </source>
</evidence>
<keyword evidence="5" id="KW-1185">Reference proteome</keyword>
<feature type="compositionally biased region" description="Basic and acidic residues" evidence="1">
    <location>
        <begin position="1"/>
        <end position="10"/>
    </location>
</feature>
<dbReference type="OrthoDB" id="2382881at2759"/>
<dbReference type="InterPro" id="IPR019350">
    <property type="entry name" value="RNA_pol_I-sp_TIF_RRN6-like"/>
</dbReference>
<gene>
    <name evidence="4" type="ORF">EXIGLDRAFT_747149</name>
</gene>
<dbReference type="PANTHER" id="PTHR28221:SF2">
    <property type="entry name" value="RNA POLYMERASE I-SPECIFIC TRANSCRIPTION INITIATION FACTOR RRN6"/>
    <property type="match status" value="1"/>
</dbReference>
<feature type="region of interest" description="Disordered" evidence="1">
    <location>
        <begin position="828"/>
        <end position="877"/>
    </location>
</feature>
<reference evidence="4 5" key="1">
    <citation type="journal article" date="2016" name="Mol. Biol. Evol.">
        <title>Comparative Genomics of Early-Diverging Mushroom-Forming Fungi Provides Insights into the Origins of Lignocellulose Decay Capabilities.</title>
        <authorList>
            <person name="Nagy L.G."/>
            <person name="Riley R."/>
            <person name="Tritt A."/>
            <person name="Adam C."/>
            <person name="Daum C."/>
            <person name="Floudas D."/>
            <person name="Sun H."/>
            <person name="Yadav J.S."/>
            <person name="Pangilinan J."/>
            <person name="Larsson K.H."/>
            <person name="Matsuura K."/>
            <person name="Barry K."/>
            <person name="Labutti K."/>
            <person name="Kuo R."/>
            <person name="Ohm R.A."/>
            <person name="Bhattacharya S.S."/>
            <person name="Shirouzu T."/>
            <person name="Yoshinaga Y."/>
            <person name="Martin F.M."/>
            <person name="Grigoriev I.V."/>
            <person name="Hibbett D.S."/>
        </authorList>
    </citation>
    <scope>NUCLEOTIDE SEQUENCE [LARGE SCALE GENOMIC DNA]</scope>
    <source>
        <strain evidence="4 5">HHB12029</strain>
    </source>
</reference>
<dbReference type="STRING" id="1314781.A0A165L5N6"/>
<evidence type="ECO:0000313" key="4">
    <source>
        <dbReference type="EMBL" id="KZV97386.1"/>
    </source>
</evidence>
<dbReference type="InParanoid" id="A0A165L5N6"/>
<dbReference type="Proteomes" id="UP000077266">
    <property type="component" value="Unassembled WGS sequence"/>
</dbReference>
<feature type="compositionally biased region" description="Basic and acidic residues" evidence="1">
    <location>
        <begin position="766"/>
        <end position="777"/>
    </location>
</feature>
<feature type="compositionally biased region" description="Acidic residues" evidence="1">
    <location>
        <begin position="839"/>
        <end position="855"/>
    </location>
</feature>
<evidence type="ECO:0000313" key="5">
    <source>
        <dbReference type="Proteomes" id="UP000077266"/>
    </source>
</evidence>
<protein>
    <submittedName>
        <fullName evidence="4">Uncharacterized protein</fullName>
    </submittedName>
</protein>
<evidence type="ECO:0000259" key="3">
    <source>
        <dbReference type="Pfam" id="PF20639"/>
    </source>
</evidence>
<feature type="domain" description="RRN6 K-rich C-terminal" evidence="3">
    <location>
        <begin position="819"/>
        <end position="937"/>
    </location>
</feature>
<dbReference type="PANTHER" id="PTHR28221">
    <property type="entry name" value="RNA POLYMERASE I-SPECIFIC TRANSCRIPTION INITIATION FACTOR RRN6"/>
    <property type="match status" value="1"/>
</dbReference>
<dbReference type="Pfam" id="PF20639">
    <property type="entry name" value="Rrn6_K-rich"/>
    <property type="match status" value="1"/>
</dbReference>
<accession>A0A165L5N6</accession>
<feature type="region of interest" description="Disordered" evidence="1">
    <location>
        <begin position="902"/>
        <end position="937"/>
    </location>
</feature>
<dbReference type="EMBL" id="KV425931">
    <property type="protein sequence ID" value="KZV97386.1"/>
    <property type="molecule type" value="Genomic_DNA"/>
</dbReference>
<feature type="domain" description="RRN6 beta-propeller" evidence="2">
    <location>
        <begin position="203"/>
        <end position="453"/>
    </location>
</feature>
<dbReference type="Pfam" id="PF10214">
    <property type="entry name" value="Rrn6_beta-prop"/>
    <property type="match status" value="1"/>
</dbReference>
<feature type="region of interest" description="Disordered" evidence="1">
    <location>
        <begin position="765"/>
        <end position="808"/>
    </location>
</feature>
<feature type="region of interest" description="Disordered" evidence="1">
    <location>
        <begin position="1"/>
        <end position="23"/>
    </location>
</feature>
<dbReference type="AlphaFoldDB" id="A0A165L5N6"/>
<sequence>MDFWPSDRRPLPANAYSRRRRKKKHTDVAFAEAPYPLAVHGSLGAVQLRDRDRAEGKGVEWTTMVQEGYNEQKLHTVGKRTIIFPPTRAPLFELADRPPIKRVEEADAMIKLYYPTTPIPFDILRDEMTQDEQILRNHPVFDPFPGNRLAYMDLFVEDDEEGAPALVFPMGETGANFHVVPFARHRKTGALTFVPDNVPLELMLSPIMQIASTSARDPWIFVRTRAQVSALNIHAFYTDKSDSEFDRPELETRHCIRIDNADLDKRQLVDLASSPYATDGALAVGSKGDVYALKASSKTPVQKYAFDLTAHDASSFRRVAYGRSAQTALVSTSTSVHILDLRSPPSSSPSIIYTTGHNQLMASIESPDTHRHLMSFCTTKELVWLDERNTARPVMGWRHNRKRERTLEARTVRVLDDAPLIALSSRESALVSLYDVDRPTPDGGLVHTFGHPTALTGGLAGRLGLALAPAPSEHDEELSMWMFELGPRGELVRTDVREGADQKKKGVGVEEEERKGVVWSQKMLKMDEKMSKRKMKPAAGAYAARDRVLVDFSALYKYLFVTQRKKARDARALRVQGDAVHRVMHIMPFYFQSADTPVDNMLTLFDLAYRSGSEPRIPARADWLTPSALDSTPGRLAFAQHGIPGAFMAQRGGVAWHWDMTPTLTALDPHFRDTGSGYYTLREGSVNAKAQRRIREDAQQLELDRALAGYVYSTRPFKKQDEEKGEGGGEAVEAGMSRLRLGKSPPPPPPPVRFGYLRPCISARFDVGKGKGKEKQQPQRRVSTRSMKKDQTQEKEPEKETKRGRDRDRDVIPLGIRLLLSEWTVGTDPNAYTFRDPYGDGDDADDLETDHEDEPLPPPKRTTGKRQPTPTPTMPPVILTASTLRREGSLPLMTTGMSMGFGSQSQGLGPSTQVVPGPFGGRPQVAKKPVKKRMGGF</sequence>
<name>A0A165L5N6_EXIGL</name>
<proteinExistence type="predicted"/>